<dbReference type="GO" id="GO:0016705">
    <property type="term" value="F:oxidoreductase activity, acting on paired donors, with incorporation or reduction of molecular oxygen"/>
    <property type="evidence" value="ECO:0007669"/>
    <property type="project" value="InterPro"/>
</dbReference>
<keyword evidence="4 9" id="KW-0349">Heme</keyword>
<protein>
    <submittedName>
        <fullName evidence="11">Cytochrome P450</fullName>
    </submittedName>
</protein>
<dbReference type="InterPro" id="IPR036396">
    <property type="entry name" value="Cyt_P450_sf"/>
</dbReference>
<dbReference type="CDD" id="cd11065">
    <property type="entry name" value="CYP64-like"/>
    <property type="match status" value="1"/>
</dbReference>
<evidence type="ECO:0000256" key="7">
    <source>
        <dbReference type="ARBA" id="ARBA00023004"/>
    </source>
</evidence>
<keyword evidence="10" id="KW-0812">Transmembrane</keyword>
<evidence type="ECO:0000256" key="2">
    <source>
        <dbReference type="ARBA" id="ARBA00005179"/>
    </source>
</evidence>
<comment type="caution">
    <text evidence="11">The sequence shown here is derived from an EMBL/GenBank/DDBJ whole genome shotgun (WGS) entry which is preliminary data.</text>
</comment>
<dbReference type="EMBL" id="JAUEPU010000017">
    <property type="protein sequence ID" value="KAK0495712.1"/>
    <property type="molecule type" value="Genomic_DNA"/>
</dbReference>
<dbReference type="SUPFAM" id="SSF48264">
    <property type="entry name" value="Cytochrome P450"/>
    <property type="match status" value="1"/>
</dbReference>
<dbReference type="AlphaFoldDB" id="A0AA39Q3R5"/>
<evidence type="ECO:0000256" key="9">
    <source>
        <dbReference type="PIRSR" id="PIRSR602401-1"/>
    </source>
</evidence>
<comment type="similarity">
    <text evidence="3">Belongs to the cytochrome P450 family.</text>
</comment>
<dbReference type="GO" id="GO:0004497">
    <property type="term" value="F:monooxygenase activity"/>
    <property type="evidence" value="ECO:0007669"/>
    <property type="project" value="UniProtKB-KW"/>
</dbReference>
<accession>A0AA39Q3R5</accession>
<dbReference type="Pfam" id="PF00067">
    <property type="entry name" value="p450"/>
    <property type="match status" value="1"/>
</dbReference>
<keyword evidence="5 9" id="KW-0479">Metal-binding</keyword>
<dbReference type="InterPro" id="IPR050364">
    <property type="entry name" value="Cytochrome_P450_fung"/>
</dbReference>
<dbReference type="PRINTS" id="PR00463">
    <property type="entry name" value="EP450I"/>
</dbReference>
<feature type="transmembrane region" description="Helical" evidence="10">
    <location>
        <begin position="6"/>
        <end position="24"/>
    </location>
</feature>
<dbReference type="Proteomes" id="UP001175228">
    <property type="component" value="Unassembled WGS sequence"/>
</dbReference>
<dbReference type="GO" id="GO:0020037">
    <property type="term" value="F:heme binding"/>
    <property type="evidence" value="ECO:0007669"/>
    <property type="project" value="InterPro"/>
</dbReference>
<dbReference type="InterPro" id="IPR001128">
    <property type="entry name" value="Cyt_P450"/>
</dbReference>
<keyword evidence="8" id="KW-0503">Monooxygenase</keyword>
<organism evidence="11 12">
    <name type="scientific">Armillaria luteobubalina</name>
    <dbReference type="NCBI Taxonomy" id="153913"/>
    <lineage>
        <taxon>Eukaryota</taxon>
        <taxon>Fungi</taxon>
        <taxon>Dikarya</taxon>
        <taxon>Basidiomycota</taxon>
        <taxon>Agaricomycotina</taxon>
        <taxon>Agaricomycetes</taxon>
        <taxon>Agaricomycetidae</taxon>
        <taxon>Agaricales</taxon>
        <taxon>Marasmiineae</taxon>
        <taxon>Physalacriaceae</taxon>
        <taxon>Armillaria</taxon>
    </lineage>
</organism>
<evidence type="ECO:0000313" key="11">
    <source>
        <dbReference type="EMBL" id="KAK0495712.1"/>
    </source>
</evidence>
<keyword evidence="6" id="KW-0560">Oxidoreductase</keyword>
<evidence type="ECO:0000256" key="5">
    <source>
        <dbReference type="ARBA" id="ARBA00022723"/>
    </source>
</evidence>
<dbReference type="PANTHER" id="PTHR46300:SF7">
    <property type="entry name" value="P450, PUTATIVE (EUROFUNG)-RELATED"/>
    <property type="match status" value="1"/>
</dbReference>
<evidence type="ECO:0000256" key="8">
    <source>
        <dbReference type="ARBA" id="ARBA00023033"/>
    </source>
</evidence>
<comment type="cofactor">
    <cofactor evidence="1 9">
        <name>heme</name>
        <dbReference type="ChEBI" id="CHEBI:30413"/>
    </cofactor>
</comment>
<reference evidence="11" key="1">
    <citation type="submission" date="2023-06" db="EMBL/GenBank/DDBJ databases">
        <authorList>
            <consortium name="Lawrence Berkeley National Laboratory"/>
            <person name="Ahrendt S."/>
            <person name="Sahu N."/>
            <person name="Indic B."/>
            <person name="Wong-Bajracharya J."/>
            <person name="Merenyi Z."/>
            <person name="Ke H.-M."/>
            <person name="Monk M."/>
            <person name="Kocsube S."/>
            <person name="Drula E."/>
            <person name="Lipzen A."/>
            <person name="Balint B."/>
            <person name="Henrissat B."/>
            <person name="Andreopoulos B."/>
            <person name="Martin F.M."/>
            <person name="Harder C.B."/>
            <person name="Rigling D."/>
            <person name="Ford K.L."/>
            <person name="Foster G.D."/>
            <person name="Pangilinan J."/>
            <person name="Papanicolaou A."/>
            <person name="Barry K."/>
            <person name="LaButti K."/>
            <person name="Viragh M."/>
            <person name="Koriabine M."/>
            <person name="Yan M."/>
            <person name="Riley R."/>
            <person name="Champramary S."/>
            <person name="Plett K.L."/>
            <person name="Tsai I.J."/>
            <person name="Slot J."/>
            <person name="Sipos G."/>
            <person name="Plett J."/>
            <person name="Nagy L.G."/>
            <person name="Grigoriev I.V."/>
        </authorList>
    </citation>
    <scope>NUCLEOTIDE SEQUENCE</scope>
    <source>
        <strain evidence="11">HWK02</strain>
    </source>
</reference>
<evidence type="ECO:0000256" key="3">
    <source>
        <dbReference type="ARBA" id="ARBA00010617"/>
    </source>
</evidence>
<dbReference type="GO" id="GO:0005506">
    <property type="term" value="F:iron ion binding"/>
    <property type="evidence" value="ECO:0007669"/>
    <property type="project" value="InterPro"/>
</dbReference>
<keyword evidence="7 9" id="KW-0408">Iron</keyword>
<evidence type="ECO:0000256" key="4">
    <source>
        <dbReference type="ARBA" id="ARBA00022617"/>
    </source>
</evidence>
<keyword evidence="10" id="KW-0472">Membrane</keyword>
<evidence type="ECO:0000313" key="12">
    <source>
        <dbReference type="Proteomes" id="UP001175228"/>
    </source>
</evidence>
<feature type="binding site" description="axial binding residue" evidence="9">
    <location>
        <position position="437"/>
    </location>
    <ligand>
        <name>heme</name>
        <dbReference type="ChEBI" id="CHEBI:30413"/>
    </ligand>
    <ligandPart>
        <name>Fe</name>
        <dbReference type="ChEBI" id="CHEBI:18248"/>
    </ligandPart>
</feature>
<dbReference type="PANTHER" id="PTHR46300">
    <property type="entry name" value="P450, PUTATIVE (EUROFUNG)-RELATED-RELATED"/>
    <property type="match status" value="1"/>
</dbReference>
<keyword evidence="12" id="KW-1185">Reference proteome</keyword>
<proteinExistence type="inferred from homology"/>
<sequence>MLSIDVSATAFAASFVVVGLALFWTSGFRDLKFPPGPKRIPVAGCALVMPTRNEHQTFSRWADEFGRIVGLKVFGQRLVLLNTSEVATELLNTRSSIYSYRPNFPMLEMMSFPKWNVGIMNTGSTHRSARKILSQSMNPKAIHLYHDIMANEVRCLLKYIRDSPSEYARHLRRLNANIILRIFYGVQPDRVETENLVTLNNKLLDATSLAGAPLAYLVNTFPILKYWPRFLPGGSFKADVEVGSRLVEELFTIPIIPVNTKEANLNFTSARQWTMPFLSMHSGDKSQRNLARSVAATAFSAGVETSTSMLLSFVLAMVLYPDVQRKAQSEIDARLSGALPTVKDRLDTLPYMDAILSECFRWAPPGHLGLPHCLSQDDSINGYILPRGTMVLPNIWNILHDSRRHRNPMEFMPERFLGANPEPDPREHVYGYGRRLCPGRYLAEDNLWLAMANMLTLFQFQMALDADGQPLSPTVEFTSGVMNRPRDFKCLIEPRSLEIWGLIPHKS</sequence>
<gene>
    <name evidence="11" type="ORF">EDD18DRAFT_1170457</name>
</gene>
<keyword evidence="10" id="KW-1133">Transmembrane helix</keyword>
<dbReference type="Gene3D" id="1.10.630.10">
    <property type="entry name" value="Cytochrome P450"/>
    <property type="match status" value="1"/>
</dbReference>
<evidence type="ECO:0000256" key="1">
    <source>
        <dbReference type="ARBA" id="ARBA00001971"/>
    </source>
</evidence>
<evidence type="ECO:0000256" key="6">
    <source>
        <dbReference type="ARBA" id="ARBA00023002"/>
    </source>
</evidence>
<comment type="pathway">
    <text evidence="2">Secondary metabolite biosynthesis.</text>
</comment>
<name>A0AA39Q3R5_9AGAR</name>
<dbReference type="InterPro" id="IPR002401">
    <property type="entry name" value="Cyt_P450_E_grp-I"/>
</dbReference>
<evidence type="ECO:0000256" key="10">
    <source>
        <dbReference type="SAM" id="Phobius"/>
    </source>
</evidence>